<evidence type="ECO:0000313" key="10">
    <source>
        <dbReference type="EMBL" id="SFO19043.1"/>
    </source>
</evidence>
<evidence type="ECO:0000256" key="4">
    <source>
        <dbReference type="ARBA" id="ARBA00022679"/>
    </source>
</evidence>
<feature type="transmembrane region" description="Helical" evidence="8">
    <location>
        <begin position="74"/>
        <end position="92"/>
    </location>
</feature>
<dbReference type="Pfam" id="PF13231">
    <property type="entry name" value="PMT_2"/>
    <property type="match status" value="1"/>
</dbReference>
<keyword evidence="5 8" id="KW-0812">Transmembrane</keyword>
<dbReference type="PANTHER" id="PTHR33908">
    <property type="entry name" value="MANNOSYLTRANSFERASE YKCB-RELATED"/>
    <property type="match status" value="1"/>
</dbReference>
<feature type="transmembrane region" description="Helical" evidence="8">
    <location>
        <begin position="246"/>
        <end position="268"/>
    </location>
</feature>
<evidence type="ECO:0000256" key="7">
    <source>
        <dbReference type="ARBA" id="ARBA00023136"/>
    </source>
</evidence>
<keyword evidence="11" id="KW-1185">Reference proteome</keyword>
<keyword evidence="7 8" id="KW-0472">Membrane</keyword>
<dbReference type="EMBL" id="FOVW01000004">
    <property type="protein sequence ID" value="SFO19043.1"/>
    <property type="molecule type" value="Genomic_DNA"/>
</dbReference>
<gene>
    <name evidence="10" type="ORF">SAMN04488519_104226</name>
</gene>
<feature type="domain" description="Glycosyltransferase RgtA/B/C/D-like" evidence="9">
    <location>
        <begin position="53"/>
        <end position="212"/>
    </location>
</feature>
<keyword evidence="4 10" id="KW-0808">Transferase</keyword>
<dbReference type="Proteomes" id="UP000199564">
    <property type="component" value="Unassembled WGS sequence"/>
</dbReference>
<evidence type="ECO:0000259" key="9">
    <source>
        <dbReference type="Pfam" id="PF13231"/>
    </source>
</evidence>
<dbReference type="GO" id="GO:0009103">
    <property type="term" value="P:lipopolysaccharide biosynthetic process"/>
    <property type="evidence" value="ECO:0007669"/>
    <property type="project" value="UniProtKB-ARBA"/>
</dbReference>
<protein>
    <submittedName>
        <fullName evidence="10">Dolichyl-phosphate-mannose-protein mannosyltransferase</fullName>
    </submittedName>
</protein>
<reference evidence="11" key="1">
    <citation type="submission" date="2016-10" db="EMBL/GenBank/DDBJ databases">
        <authorList>
            <person name="Varghese N."/>
            <person name="Submissions S."/>
        </authorList>
    </citation>
    <scope>NUCLEOTIDE SEQUENCE [LARGE SCALE GENOMIC DNA]</scope>
    <source>
        <strain evidence="11">DSM 15282</strain>
    </source>
</reference>
<evidence type="ECO:0000256" key="1">
    <source>
        <dbReference type="ARBA" id="ARBA00004651"/>
    </source>
</evidence>
<dbReference type="InterPro" id="IPR038731">
    <property type="entry name" value="RgtA/B/C-like"/>
</dbReference>
<proteinExistence type="predicted"/>
<evidence type="ECO:0000256" key="5">
    <source>
        <dbReference type="ARBA" id="ARBA00022692"/>
    </source>
</evidence>
<feature type="transmembrane region" description="Helical" evidence="8">
    <location>
        <begin position="104"/>
        <end position="124"/>
    </location>
</feature>
<dbReference type="RefSeq" id="WP_091652637.1">
    <property type="nucleotide sequence ID" value="NZ_FOVW01000004.1"/>
</dbReference>
<feature type="transmembrane region" description="Helical" evidence="8">
    <location>
        <begin position="335"/>
        <end position="356"/>
    </location>
</feature>
<comment type="subcellular location">
    <subcellularLocation>
        <location evidence="1">Cell membrane</location>
        <topology evidence="1">Multi-pass membrane protein</topology>
    </subcellularLocation>
</comment>
<keyword evidence="6 8" id="KW-1133">Transmembrane helix</keyword>
<dbReference type="GO" id="GO:0016763">
    <property type="term" value="F:pentosyltransferase activity"/>
    <property type="evidence" value="ECO:0007669"/>
    <property type="project" value="TreeGrafter"/>
</dbReference>
<keyword evidence="3 10" id="KW-0328">Glycosyltransferase</keyword>
<evidence type="ECO:0000256" key="8">
    <source>
        <dbReference type="SAM" id="Phobius"/>
    </source>
</evidence>
<evidence type="ECO:0000313" key="11">
    <source>
        <dbReference type="Proteomes" id="UP000199564"/>
    </source>
</evidence>
<dbReference type="AlphaFoldDB" id="A0A1I5F5S6"/>
<feature type="transmembrane region" description="Helical" evidence="8">
    <location>
        <begin position="280"/>
        <end position="301"/>
    </location>
</feature>
<accession>A0A1I5F5S6</accession>
<evidence type="ECO:0000256" key="6">
    <source>
        <dbReference type="ARBA" id="ARBA00022989"/>
    </source>
</evidence>
<feature type="transmembrane region" description="Helical" evidence="8">
    <location>
        <begin position="153"/>
        <end position="183"/>
    </location>
</feature>
<feature type="transmembrane region" description="Helical" evidence="8">
    <location>
        <begin position="307"/>
        <end position="323"/>
    </location>
</feature>
<organism evidence="10 11">
    <name type="scientific">Algoriphagus ornithinivorans</name>
    <dbReference type="NCBI Taxonomy" id="226506"/>
    <lineage>
        <taxon>Bacteria</taxon>
        <taxon>Pseudomonadati</taxon>
        <taxon>Bacteroidota</taxon>
        <taxon>Cytophagia</taxon>
        <taxon>Cytophagales</taxon>
        <taxon>Cyclobacteriaceae</taxon>
        <taxon>Algoriphagus</taxon>
    </lineage>
</organism>
<dbReference type="PANTHER" id="PTHR33908:SF11">
    <property type="entry name" value="MEMBRANE PROTEIN"/>
    <property type="match status" value="1"/>
</dbReference>
<sequence length="502" mass="57993">MKSKFNYIAAFWLVQLSLAIIKIIFTLRPEINLFTEEAQYWLWSKNLAWHYYSKPPLIAAVNYISTSILGDTEMAVRINAILFGLGTAWVVFKFTEFLFHSRKMAFWASLILSAMPFWMLFSTFHMTDSELTFFWILSWYLLARALVEKRTLWWILAGVAAAFGLMSKSIMVIIVPILAIYLLFTSNFSTNRKGFAFFLILFSTGFLPSLIWNWQNGFSTFRHLATLGGVSGESSGIDLGESLWGLLSYLGGQLAMISVFFLPFLLLSLKVLFHRSGVKLGFLFVPVLFTFFLFAGLSLFTSVEANWPAYAYPSLAIIFAYVLEREYKDWQKVKSTMVALSFAIPLVLFLPDVASWKSKVYLDQAEKAAFRRLSGYKDLAKRILYLKDSLQVEEAYYFSESYHMASELAFYLPEVPQVYVAGMGSRKNQFDLWKSLNQEIGLERTGMFVSWNESSPENVAQFGELIYEEKYPVYFKGKQLRTATIQVWRDLRYYQAIQTDRY</sequence>
<dbReference type="STRING" id="226506.SAMN04488519_104226"/>
<name>A0A1I5F5S6_9BACT</name>
<dbReference type="GO" id="GO:0005886">
    <property type="term" value="C:plasma membrane"/>
    <property type="evidence" value="ECO:0007669"/>
    <property type="project" value="UniProtKB-SubCell"/>
</dbReference>
<feature type="transmembrane region" description="Helical" evidence="8">
    <location>
        <begin position="6"/>
        <end position="25"/>
    </location>
</feature>
<evidence type="ECO:0000256" key="2">
    <source>
        <dbReference type="ARBA" id="ARBA00022475"/>
    </source>
</evidence>
<evidence type="ECO:0000256" key="3">
    <source>
        <dbReference type="ARBA" id="ARBA00022676"/>
    </source>
</evidence>
<keyword evidence="2" id="KW-1003">Cell membrane</keyword>
<dbReference type="InterPro" id="IPR050297">
    <property type="entry name" value="LipidA_mod_glycosyltrf_83"/>
</dbReference>
<feature type="transmembrane region" description="Helical" evidence="8">
    <location>
        <begin position="195"/>
        <end position="214"/>
    </location>
</feature>